<dbReference type="NCBIfam" id="NF008366">
    <property type="entry name" value="PRK11162.1"/>
    <property type="match status" value="1"/>
</dbReference>
<dbReference type="CDD" id="cd22785">
    <property type="entry name" value="DPBB_MltA-like"/>
    <property type="match status" value="1"/>
</dbReference>
<dbReference type="GO" id="GO:0004553">
    <property type="term" value="F:hydrolase activity, hydrolyzing O-glycosyl compounds"/>
    <property type="evidence" value="ECO:0007669"/>
    <property type="project" value="InterPro"/>
</dbReference>
<evidence type="ECO:0000256" key="2">
    <source>
        <dbReference type="ARBA" id="ARBA00012587"/>
    </source>
</evidence>
<dbReference type="PANTHER" id="PTHR30124">
    <property type="entry name" value="MEMBRANE-BOUND LYTIC MUREIN TRANSGLYCOSYLASE A"/>
    <property type="match status" value="1"/>
</dbReference>
<name>A0AAU6W4V5_9GAMM</name>
<dbReference type="EC" id="4.2.2.n1" evidence="2"/>
<dbReference type="InterPro" id="IPR010611">
    <property type="entry name" value="3D_dom"/>
</dbReference>
<proteinExistence type="predicted"/>
<evidence type="ECO:0000256" key="1">
    <source>
        <dbReference type="ARBA" id="ARBA00001420"/>
    </source>
</evidence>
<gene>
    <name evidence="7" type="primary">mltA</name>
    <name evidence="7" type="ORF">RJT31_02310</name>
</gene>
<dbReference type="Gene3D" id="2.40.240.50">
    <property type="entry name" value="Barwin-like endoglucanases"/>
    <property type="match status" value="1"/>
</dbReference>
<dbReference type="PANTHER" id="PTHR30124:SF0">
    <property type="entry name" value="MEMBRANE-BOUND LYTIC MUREIN TRANSGLYCOSYLASE A"/>
    <property type="match status" value="1"/>
</dbReference>
<dbReference type="Gene3D" id="2.40.40.10">
    <property type="entry name" value="RlpA-like domain"/>
    <property type="match status" value="1"/>
</dbReference>
<dbReference type="AlphaFoldDB" id="A0AAU6W4V5"/>
<feature type="domain" description="Lytic transglycosylase MltA" evidence="6">
    <location>
        <begin position="132"/>
        <end position="267"/>
    </location>
</feature>
<dbReference type="InterPro" id="IPR026044">
    <property type="entry name" value="MltA"/>
</dbReference>
<comment type="catalytic activity">
    <reaction evidence="1">
        <text>Exolytic cleavage of the (1-&gt;4)-beta-glycosidic linkage between N-acetylmuramic acid (MurNAc) and N-acetylglucosamine (GlcNAc) residues in peptidoglycan, from either the reducing or the non-reducing ends of the peptidoglycan chains, with concomitant formation of a 1,6-anhydrobond in the MurNAc residue.</text>
        <dbReference type="EC" id="4.2.2.n1"/>
    </reaction>
</comment>
<dbReference type="GO" id="GO:0019867">
    <property type="term" value="C:outer membrane"/>
    <property type="evidence" value="ECO:0007669"/>
    <property type="project" value="InterPro"/>
</dbReference>
<organism evidence="7">
    <name type="scientific">Buchnera aphidicola</name>
    <name type="common">Aphis aurantii</name>
    <dbReference type="NCBI Taxonomy" id="1470492"/>
    <lineage>
        <taxon>Bacteria</taxon>
        <taxon>Pseudomonadati</taxon>
        <taxon>Pseudomonadota</taxon>
        <taxon>Gammaproteobacteria</taxon>
        <taxon>Enterobacterales</taxon>
        <taxon>Erwiniaceae</taxon>
        <taxon>Buchnera</taxon>
    </lineage>
</organism>
<dbReference type="SMART" id="SM00925">
    <property type="entry name" value="MltA"/>
    <property type="match status" value="1"/>
</dbReference>
<dbReference type="SUPFAM" id="SSF50685">
    <property type="entry name" value="Barwin-like endoglucanases"/>
    <property type="match status" value="1"/>
</dbReference>
<dbReference type="RefSeq" id="WP_343154131.1">
    <property type="nucleotide sequence ID" value="NZ_CP135018.1"/>
</dbReference>
<evidence type="ECO:0000259" key="6">
    <source>
        <dbReference type="SMART" id="SM00925"/>
    </source>
</evidence>
<reference evidence="7" key="1">
    <citation type="submission" date="2024-06" db="EMBL/GenBank/DDBJ databases">
        <title>Unveiling Genomic Reduction in Obligate Endosymbionts Buchnera of Aphids: Insights from Phylogenomic Comparative Analysis with Novel Genome Data and Co-obligate Endosymbionts.</title>
        <authorList>
            <person name="Lu C."/>
            <person name="Zou T."/>
            <person name="Liu Q."/>
            <person name="Huang X."/>
        </authorList>
    </citation>
    <scope>NUCLEOTIDE SEQUENCE</scope>
    <source>
        <strain evidence="7">Aphau13</strain>
    </source>
</reference>
<accession>A0AAU6W4V5</accession>
<dbReference type="Pfam" id="PF06725">
    <property type="entry name" value="3D"/>
    <property type="match status" value="1"/>
</dbReference>
<evidence type="ECO:0000256" key="3">
    <source>
        <dbReference type="ARBA" id="ARBA00023239"/>
    </source>
</evidence>
<dbReference type="GO" id="GO:0009253">
    <property type="term" value="P:peptidoglycan catabolic process"/>
    <property type="evidence" value="ECO:0007669"/>
    <property type="project" value="TreeGrafter"/>
</dbReference>
<dbReference type="Pfam" id="PF03562">
    <property type="entry name" value="MltA"/>
    <property type="match status" value="1"/>
</dbReference>
<dbReference type="GO" id="GO:0071555">
    <property type="term" value="P:cell wall organization"/>
    <property type="evidence" value="ECO:0007669"/>
    <property type="project" value="UniProtKB-KW"/>
</dbReference>
<dbReference type="InterPro" id="IPR005300">
    <property type="entry name" value="MltA_B"/>
</dbReference>
<dbReference type="InterPro" id="IPR036908">
    <property type="entry name" value="RlpA-like_sf"/>
</dbReference>
<evidence type="ECO:0000313" key="7">
    <source>
        <dbReference type="EMBL" id="XAJ80748.1"/>
    </source>
</evidence>
<dbReference type="GO" id="GO:0009254">
    <property type="term" value="P:peptidoglycan turnover"/>
    <property type="evidence" value="ECO:0007669"/>
    <property type="project" value="InterPro"/>
</dbReference>
<evidence type="ECO:0000256" key="5">
    <source>
        <dbReference type="ARBA" id="ARBA00030918"/>
    </source>
</evidence>
<keyword evidence="3 7" id="KW-0456">Lyase</keyword>
<dbReference type="GO" id="GO:0008933">
    <property type="term" value="F:peptidoglycan lytic transglycosylase activity"/>
    <property type="evidence" value="ECO:0007669"/>
    <property type="project" value="TreeGrafter"/>
</dbReference>
<sequence length="369" mass="43028">MINYSILKIKKNKNIKKIIINIMFMFIVSCNNYDSSKGQQYKIKLIKNFTETKKIDISTQLINQKEFVKQLEKIKKFSPNLYLKNLYLYNNIKKWLKISDINQLSKFGIKTFQMKGIDNYGNVKITGYYTPVIKASKIKKDNFIYPIYRTPSTLNKYQILPQRKDIYNGVLKKKYILAYSNSLIDNFIMEIQGSGFIDYGKKKSLTFFSYSKKNNWPYTSIGKILIKRGEINKSNISMESIKYWCNHHTNREVRQLLEENKSFVFFEETKKKEVFGSSSVPLIEKSAIAVDHSIIKNGSILLVQIPLLNSKGVFINKYEMRLLIALDVGGMIKGQHFDYYQGIGKQAGMQAGFYNHYGYAWILTTNLIK</sequence>
<protein>
    <recommendedName>
        <fullName evidence="2">peptidoglycan lytic exotransglycosylase</fullName>
        <ecNumber evidence="2">4.2.2.n1</ecNumber>
    </recommendedName>
    <alternativeName>
        <fullName evidence="5">Murein hydrolase A</fullName>
    </alternativeName>
</protein>
<keyword evidence="4" id="KW-0961">Cell wall biogenesis/degradation</keyword>
<evidence type="ECO:0000256" key="4">
    <source>
        <dbReference type="ARBA" id="ARBA00023316"/>
    </source>
</evidence>
<dbReference type="EMBL" id="CP135018">
    <property type="protein sequence ID" value="XAJ80748.1"/>
    <property type="molecule type" value="Genomic_DNA"/>
</dbReference>